<evidence type="ECO:0000256" key="1">
    <source>
        <dbReference type="SAM" id="MobiDB-lite"/>
    </source>
</evidence>
<reference evidence="4" key="2">
    <citation type="submission" date="2013-10" db="EMBL/GenBank/DDBJ databases">
        <authorList>
            <person name="Aslett M."/>
        </authorList>
    </citation>
    <scope>NUCLEOTIDE SEQUENCE [LARGE SCALE GENOMIC DNA]</scope>
    <source>
        <strain evidence="4">Houghton</strain>
    </source>
</reference>
<dbReference type="GeneID" id="25376672"/>
<dbReference type="VEuPathDB" id="ToxoDB:EMH_0017330"/>
<feature type="compositionally biased region" description="Acidic residues" evidence="1">
    <location>
        <begin position="449"/>
        <end position="481"/>
    </location>
</feature>
<evidence type="ECO:0000256" key="3">
    <source>
        <dbReference type="SAM" id="SignalP"/>
    </source>
</evidence>
<dbReference type="GO" id="GO:0005634">
    <property type="term" value="C:nucleus"/>
    <property type="evidence" value="ECO:0007669"/>
    <property type="project" value="TreeGrafter"/>
</dbReference>
<feature type="region of interest" description="Disordered" evidence="1">
    <location>
        <begin position="349"/>
        <end position="378"/>
    </location>
</feature>
<feature type="compositionally biased region" description="Low complexity" evidence="1">
    <location>
        <begin position="424"/>
        <end position="448"/>
    </location>
</feature>
<name>U6KBZ4_9EIME</name>
<keyword evidence="3" id="KW-0732">Signal</keyword>
<dbReference type="PANTHER" id="PTHR14312">
    <property type="entry name" value="CREB/ATF BZIP TRANSCRIPTION FACTOR"/>
    <property type="match status" value="1"/>
</dbReference>
<feature type="transmembrane region" description="Helical" evidence="2">
    <location>
        <begin position="188"/>
        <end position="206"/>
    </location>
</feature>
<dbReference type="PANTHER" id="PTHR14312:SF1">
    <property type="entry name" value="BASIC-LEUCINE ZIPPER TRANSCRIPTION FACTOR A"/>
    <property type="match status" value="1"/>
</dbReference>
<feature type="signal peptide" evidence="3">
    <location>
        <begin position="1"/>
        <end position="22"/>
    </location>
</feature>
<feature type="region of interest" description="Disordered" evidence="1">
    <location>
        <begin position="424"/>
        <end position="481"/>
    </location>
</feature>
<dbReference type="EMBL" id="HG685647">
    <property type="protein sequence ID" value="CDJ33762.1"/>
    <property type="molecule type" value="Genomic_DNA"/>
</dbReference>
<feature type="compositionally biased region" description="Low complexity" evidence="1">
    <location>
        <begin position="349"/>
        <end position="365"/>
    </location>
</feature>
<accession>U6KBZ4</accession>
<keyword evidence="5" id="KW-1185">Reference proteome</keyword>
<protein>
    <recommendedName>
        <fullName evidence="6">Transmembrane protein</fullName>
    </recommendedName>
</protein>
<evidence type="ECO:0000313" key="4">
    <source>
        <dbReference type="EMBL" id="CDJ33762.1"/>
    </source>
</evidence>
<dbReference type="RefSeq" id="XP_013356325.1">
    <property type="nucleotide sequence ID" value="XM_013500871.1"/>
</dbReference>
<feature type="chain" id="PRO_5004671427" description="Transmembrane protein" evidence="3">
    <location>
        <begin position="23"/>
        <end position="481"/>
    </location>
</feature>
<evidence type="ECO:0000313" key="5">
    <source>
        <dbReference type="Proteomes" id="UP000030744"/>
    </source>
</evidence>
<sequence length="481" mass="51396">MRRVLLLFCLVVYFSSFVFITAQPGDLSTSPADTEADNVSSSSRVVGDAVVSASEAAAAEDAAAAAAAAEEASGSALGATAAAAAARRGAAAEGEEGKGRAVLPGVSVASRRMNLHKSPFAVGLLAASLGTAVFLSLWMKKEAEEQQKSFKQLQELQPDIERLSDLIGSERAMQLAAAYRDRVAAVDALRLLAASLGTAVFLSLWMKKEAEEQQKSFKQLQELLPDIERLSDLIGSERAMQLAAAYRDRVAAVDALLQQFAAARNPFYIRGVIRQLHAVVSSAEETAAELQQEAIRVSSSIEEVSLTDTDAWLALQPAFVSLGAPAYTLGHCLLSTRYLKADEEILQQQQQQQQQQDGDAAAAAAAEEEEEGKGMDASAAAAAAGAAARDDDAAGGAAAAALSPAAAAGIVGDAGSTLWQQQQLQQQQLFPQQQQQQQQHWQQQQQQQQEEDDDESEEEDELQYDEDDDELLQREEADEDE</sequence>
<dbReference type="GO" id="GO:0010468">
    <property type="term" value="P:regulation of gene expression"/>
    <property type="evidence" value="ECO:0007669"/>
    <property type="project" value="TreeGrafter"/>
</dbReference>
<gene>
    <name evidence="4" type="ORF">EMH_0017330</name>
</gene>
<feature type="transmembrane region" description="Helical" evidence="2">
    <location>
        <begin position="120"/>
        <end position="139"/>
    </location>
</feature>
<dbReference type="Proteomes" id="UP000030744">
    <property type="component" value="Unassembled WGS sequence"/>
</dbReference>
<keyword evidence="2" id="KW-0812">Transmembrane</keyword>
<keyword evidence="2" id="KW-1133">Transmembrane helix</keyword>
<evidence type="ECO:0008006" key="6">
    <source>
        <dbReference type="Google" id="ProtNLM"/>
    </source>
</evidence>
<keyword evidence="2" id="KW-0472">Membrane</keyword>
<proteinExistence type="predicted"/>
<reference evidence="4" key="1">
    <citation type="submission" date="2013-10" db="EMBL/GenBank/DDBJ databases">
        <title>Genomic analysis of the causative agents of coccidiosis in chickens.</title>
        <authorList>
            <person name="Reid A.J."/>
            <person name="Blake D."/>
            <person name="Billington K."/>
            <person name="Browne H."/>
            <person name="Dunn M."/>
            <person name="Hung S."/>
            <person name="Kawahara F."/>
            <person name="Miranda-Saavedra D."/>
            <person name="Mourier T."/>
            <person name="Nagra H."/>
            <person name="Otto T.D."/>
            <person name="Rawlings N."/>
            <person name="Sanchez A."/>
            <person name="Sanders M."/>
            <person name="Subramaniam C."/>
            <person name="Tay Y."/>
            <person name="Dear P."/>
            <person name="Doerig C."/>
            <person name="Gruber A."/>
            <person name="Parkinson J."/>
            <person name="Shirley M."/>
            <person name="Wan K.L."/>
            <person name="Berriman M."/>
            <person name="Tomley F."/>
            <person name="Pain A."/>
        </authorList>
    </citation>
    <scope>NUCLEOTIDE SEQUENCE [LARGE SCALE GENOMIC DNA]</scope>
    <source>
        <strain evidence="4">Houghton</strain>
    </source>
</reference>
<organism evidence="4 5">
    <name type="scientific">Eimeria mitis</name>
    <dbReference type="NCBI Taxonomy" id="44415"/>
    <lineage>
        <taxon>Eukaryota</taxon>
        <taxon>Sar</taxon>
        <taxon>Alveolata</taxon>
        <taxon>Apicomplexa</taxon>
        <taxon>Conoidasida</taxon>
        <taxon>Coccidia</taxon>
        <taxon>Eucoccidiorida</taxon>
        <taxon>Eimeriorina</taxon>
        <taxon>Eimeriidae</taxon>
        <taxon>Eimeria</taxon>
    </lineage>
</organism>
<dbReference type="AlphaFoldDB" id="U6KBZ4"/>
<dbReference type="GO" id="GO:0043565">
    <property type="term" value="F:sequence-specific DNA binding"/>
    <property type="evidence" value="ECO:0007669"/>
    <property type="project" value="TreeGrafter"/>
</dbReference>
<evidence type="ECO:0000256" key="2">
    <source>
        <dbReference type="SAM" id="Phobius"/>
    </source>
</evidence>